<dbReference type="Pfam" id="PF06114">
    <property type="entry name" value="Peptidase_M78"/>
    <property type="match status" value="1"/>
</dbReference>
<name>A0AAJ4SIL6_MAMSC</name>
<sequence length="153" mass="18187">MRVEDIVNDITAYTILDNSDLNIEFLSNIYNILVVYNSPITLYAKVRNRDVIFVKNDTTENMWKAFCHEFAHFHLHFGNQTKTKNLFNFKQEAEAEKFSLLLRMPERLIVTNELWTAEQLVYYFKVTYLEAYKRLEMLINRSKTHPLVGIKSI</sequence>
<gene>
    <name evidence="2" type="ORF">CD117_04335</name>
</gene>
<dbReference type="InterPro" id="IPR010359">
    <property type="entry name" value="IrrE_HExxH"/>
</dbReference>
<protein>
    <submittedName>
        <fullName evidence="2">ImmA/IrrE family metallo-endopeptidase</fullName>
    </submittedName>
</protein>
<dbReference type="RefSeq" id="WP_037587631.1">
    <property type="nucleotide sequence ID" value="NZ_JALGPF010000001.1"/>
</dbReference>
<evidence type="ECO:0000259" key="1">
    <source>
        <dbReference type="Pfam" id="PF06114"/>
    </source>
</evidence>
<comment type="caution">
    <text evidence="2">The sequence shown here is derived from an EMBL/GenBank/DDBJ whole genome shotgun (WGS) entry which is preliminary data.</text>
</comment>
<feature type="domain" description="IrrE N-terminal-like" evidence="1">
    <location>
        <begin position="49"/>
        <end position="135"/>
    </location>
</feature>
<organism evidence="2 3">
    <name type="scientific">Mammaliicoccus sciuri</name>
    <name type="common">Staphylococcus sciuri</name>
    <dbReference type="NCBI Taxonomy" id="1296"/>
    <lineage>
        <taxon>Bacteria</taxon>
        <taxon>Bacillati</taxon>
        <taxon>Bacillota</taxon>
        <taxon>Bacilli</taxon>
        <taxon>Bacillales</taxon>
        <taxon>Staphylococcaceae</taxon>
        <taxon>Mammaliicoccus</taxon>
    </lineage>
</organism>
<dbReference type="EMBL" id="RXWV01000023">
    <property type="protein sequence ID" value="RTX73822.1"/>
    <property type="molecule type" value="Genomic_DNA"/>
</dbReference>
<accession>A0AAJ4SIL6</accession>
<evidence type="ECO:0000313" key="2">
    <source>
        <dbReference type="EMBL" id="RTX73822.1"/>
    </source>
</evidence>
<proteinExistence type="predicted"/>
<evidence type="ECO:0000313" key="3">
    <source>
        <dbReference type="Proteomes" id="UP000274792"/>
    </source>
</evidence>
<dbReference type="AlphaFoldDB" id="A0AAJ4SIL6"/>
<reference evidence="2 3" key="1">
    <citation type="submission" date="2018-10" db="EMBL/GenBank/DDBJ databases">
        <title>A collection Staphylococci species genome sequencing.</title>
        <authorList>
            <person name="Cole K."/>
        </authorList>
    </citation>
    <scope>NUCLEOTIDE SEQUENCE [LARGE SCALE GENOMIC DNA]</scope>
    <source>
        <strain evidence="3">NCTC 12218</strain>
    </source>
</reference>
<dbReference type="Proteomes" id="UP000274792">
    <property type="component" value="Unassembled WGS sequence"/>
</dbReference>